<dbReference type="InterPro" id="IPR014762">
    <property type="entry name" value="DNA_mismatch_repair_CS"/>
</dbReference>
<evidence type="ECO:0000256" key="5">
    <source>
        <dbReference type="HAMAP-Rule" id="MF_00149"/>
    </source>
</evidence>
<dbReference type="GO" id="GO:0030983">
    <property type="term" value="F:mismatched DNA binding"/>
    <property type="evidence" value="ECO:0007669"/>
    <property type="project" value="InterPro"/>
</dbReference>
<dbReference type="PANTHER" id="PTHR10073">
    <property type="entry name" value="DNA MISMATCH REPAIR PROTEIN MLH, PMS, MUTL"/>
    <property type="match status" value="1"/>
</dbReference>
<dbReference type="InterPro" id="IPR042120">
    <property type="entry name" value="MutL_C_dimsub"/>
</dbReference>
<accession>A0AAE3EFB8</accession>
<keyword evidence="10" id="KW-1185">Reference proteome</keyword>
<dbReference type="GO" id="GO:0004519">
    <property type="term" value="F:endonuclease activity"/>
    <property type="evidence" value="ECO:0007669"/>
    <property type="project" value="UniProtKB-KW"/>
</dbReference>
<organism evidence="9 10">
    <name type="scientific">Teretinema zuelzerae</name>
    <dbReference type="NCBI Taxonomy" id="156"/>
    <lineage>
        <taxon>Bacteria</taxon>
        <taxon>Pseudomonadati</taxon>
        <taxon>Spirochaetota</taxon>
        <taxon>Spirochaetia</taxon>
        <taxon>Spirochaetales</taxon>
        <taxon>Treponemataceae</taxon>
        <taxon>Teretinema</taxon>
    </lineage>
</organism>
<dbReference type="InterPro" id="IPR014790">
    <property type="entry name" value="MutL_C"/>
</dbReference>
<reference evidence="9" key="1">
    <citation type="submission" date="2021-08" db="EMBL/GenBank/DDBJ databases">
        <title>Comparative analyses of Brucepasteria parasyntrophica and Teretinema zuelzerae.</title>
        <authorList>
            <person name="Song Y."/>
            <person name="Brune A."/>
        </authorList>
    </citation>
    <scope>NUCLEOTIDE SEQUENCE</scope>
    <source>
        <strain evidence="9">DSM 1903</strain>
    </source>
</reference>
<keyword evidence="4 5" id="KW-0234">DNA repair</keyword>
<dbReference type="InterPro" id="IPR002099">
    <property type="entry name" value="MutL/Mlh/PMS"/>
</dbReference>
<evidence type="ECO:0000313" key="9">
    <source>
        <dbReference type="EMBL" id="MCD1653221.1"/>
    </source>
</evidence>
<comment type="function">
    <text evidence="5">This protein is involved in the repair of mismatches in DNA. It is required for dam-dependent methyl-directed DNA mismatch repair. May act as a 'molecular matchmaker', a protein that promotes the formation of a stable complex between two or more DNA-binding proteins in an ATP-dependent manner without itself being part of a final effector complex.</text>
</comment>
<dbReference type="SMART" id="SM01340">
    <property type="entry name" value="DNA_mis_repair"/>
    <property type="match status" value="1"/>
</dbReference>
<dbReference type="SUPFAM" id="SSF54211">
    <property type="entry name" value="Ribosomal protein S5 domain 2-like"/>
    <property type="match status" value="1"/>
</dbReference>
<dbReference type="SUPFAM" id="SSF118116">
    <property type="entry name" value="DNA mismatch repair protein MutL"/>
    <property type="match status" value="1"/>
</dbReference>
<dbReference type="InterPro" id="IPR020568">
    <property type="entry name" value="Ribosomal_Su5_D2-typ_SF"/>
</dbReference>
<name>A0AAE3EFB8_9SPIR</name>
<proteinExistence type="inferred from homology"/>
<dbReference type="Pfam" id="PF01119">
    <property type="entry name" value="DNA_mis_repair"/>
    <property type="match status" value="1"/>
</dbReference>
<dbReference type="NCBIfam" id="TIGR00585">
    <property type="entry name" value="mutl"/>
    <property type="match status" value="1"/>
</dbReference>
<protein>
    <recommendedName>
        <fullName evidence="2 5">DNA mismatch repair protein MutL</fullName>
    </recommendedName>
</protein>
<keyword evidence="9" id="KW-0378">Hydrolase</keyword>
<dbReference type="HAMAP" id="MF_00149">
    <property type="entry name" value="DNA_mis_repair"/>
    <property type="match status" value="1"/>
</dbReference>
<keyword evidence="3 5" id="KW-0227">DNA damage</keyword>
<evidence type="ECO:0000259" key="8">
    <source>
        <dbReference type="SMART" id="SM01340"/>
    </source>
</evidence>
<dbReference type="Gene3D" id="3.30.230.10">
    <property type="match status" value="1"/>
</dbReference>
<dbReference type="Pfam" id="PF13589">
    <property type="entry name" value="HATPase_c_3"/>
    <property type="match status" value="1"/>
</dbReference>
<dbReference type="GO" id="GO:0140664">
    <property type="term" value="F:ATP-dependent DNA damage sensor activity"/>
    <property type="evidence" value="ECO:0007669"/>
    <property type="project" value="InterPro"/>
</dbReference>
<dbReference type="Pfam" id="PF08676">
    <property type="entry name" value="MutL_C"/>
    <property type="match status" value="1"/>
</dbReference>
<dbReference type="GO" id="GO:0006298">
    <property type="term" value="P:mismatch repair"/>
    <property type="evidence" value="ECO:0007669"/>
    <property type="project" value="UniProtKB-UniRule"/>
</dbReference>
<evidence type="ECO:0000256" key="3">
    <source>
        <dbReference type="ARBA" id="ARBA00022763"/>
    </source>
</evidence>
<feature type="region of interest" description="Disordered" evidence="6">
    <location>
        <begin position="344"/>
        <end position="363"/>
    </location>
</feature>
<evidence type="ECO:0000256" key="6">
    <source>
        <dbReference type="SAM" id="MobiDB-lite"/>
    </source>
</evidence>
<dbReference type="CDD" id="cd00782">
    <property type="entry name" value="MutL_Trans"/>
    <property type="match status" value="1"/>
</dbReference>
<dbReference type="InterPro" id="IPR020667">
    <property type="entry name" value="DNA_mismatch_repair_MutL"/>
</dbReference>
<comment type="similarity">
    <text evidence="1 5">Belongs to the DNA mismatch repair MutL/HexB family.</text>
</comment>
<evidence type="ECO:0000256" key="4">
    <source>
        <dbReference type="ARBA" id="ARBA00023204"/>
    </source>
</evidence>
<evidence type="ECO:0000313" key="10">
    <source>
        <dbReference type="Proteomes" id="UP001198163"/>
    </source>
</evidence>
<keyword evidence="9" id="KW-0255">Endonuclease</keyword>
<evidence type="ECO:0000259" key="7">
    <source>
        <dbReference type="SMART" id="SM00853"/>
    </source>
</evidence>
<evidence type="ECO:0000256" key="1">
    <source>
        <dbReference type="ARBA" id="ARBA00006082"/>
    </source>
</evidence>
<dbReference type="Gene3D" id="3.30.1370.100">
    <property type="entry name" value="MutL, C-terminal domain, regulatory subdomain"/>
    <property type="match status" value="1"/>
</dbReference>
<dbReference type="SMART" id="SM00853">
    <property type="entry name" value="MutL_C"/>
    <property type="match status" value="1"/>
</dbReference>
<feature type="domain" description="DNA mismatch repair protein S5" evidence="8">
    <location>
        <begin position="207"/>
        <end position="325"/>
    </location>
</feature>
<dbReference type="SUPFAM" id="SSF55874">
    <property type="entry name" value="ATPase domain of HSP90 chaperone/DNA topoisomerase II/histidine kinase"/>
    <property type="match status" value="1"/>
</dbReference>
<gene>
    <name evidence="5 9" type="primary">mutL</name>
    <name evidence="9" type="ORF">K7J14_00670</name>
</gene>
<dbReference type="InterPro" id="IPR042121">
    <property type="entry name" value="MutL_C_regsub"/>
</dbReference>
<keyword evidence="9" id="KW-0540">Nuclease</keyword>
<dbReference type="CDD" id="cd16926">
    <property type="entry name" value="HATPase_MutL-MLH-PMS-like"/>
    <property type="match status" value="1"/>
</dbReference>
<dbReference type="Gene3D" id="3.30.1540.20">
    <property type="entry name" value="MutL, C-terminal domain, dimerisation subdomain"/>
    <property type="match status" value="1"/>
</dbReference>
<dbReference type="InterPro" id="IPR038973">
    <property type="entry name" value="MutL/Mlh/Pms-like"/>
</dbReference>
<dbReference type="GO" id="GO:0005524">
    <property type="term" value="F:ATP binding"/>
    <property type="evidence" value="ECO:0007669"/>
    <property type="project" value="InterPro"/>
</dbReference>
<dbReference type="PANTHER" id="PTHR10073:SF12">
    <property type="entry name" value="DNA MISMATCH REPAIR PROTEIN MLH1"/>
    <property type="match status" value="1"/>
</dbReference>
<dbReference type="AlphaFoldDB" id="A0AAE3EFB8"/>
<feature type="domain" description="MutL C-terminal dimerisation" evidence="7">
    <location>
        <begin position="407"/>
        <end position="540"/>
    </location>
</feature>
<evidence type="ECO:0000256" key="2">
    <source>
        <dbReference type="ARBA" id="ARBA00021975"/>
    </source>
</evidence>
<dbReference type="InterPro" id="IPR037198">
    <property type="entry name" value="MutL_C_sf"/>
</dbReference>
<dbReference type="Gene3D" id="3.30.565.10">
    <property type="entry name" value="Histidine kinase-like ATPase, C-terminal domain"/>
    <property type="match status" value="1"/>
</dbReference>
<dbReference type="PROSITE" id="PS00058">
    <property type="entry name" value="DNA_MISMATCH_REPAIR_1"/>
    <property type="match status" value="1"/>
</dbReference>
<dbReference type="EMBL" id="JAINWA010000001">
    <property type="protein sequence ID" value="MCD1653221.1"/>
    <property type="molecule type" value="Genomic_DNA"/>
</dbReference>
<dbReference type="InterPro" id="IPR013507">
    <property type="entry name" value="DNA_mismatch_S5_2-like"/>
</dbReference>
<comment type="caution">
    <text evidence="9">The sequence shown here is derived from an EMBL/GenBank/DDBJ whole genome shotgun (WGS) entry which is preliminary data.</text>
</comment>
<dbReference type="GO" id="GO:0032300">
    <property type="term" value="C:mismatch repair complex"/>
    <property type="evidence" value="ECO:0007669"/>
    <property type="project" value="InterPro"/>
</dbReference>
<dbReference type="InterPro" id="IPR014721">
    <property type="entry name" value="Ribsml_uS5_D2-typ_fold_subgr"/>
</dbReference>
<dbReference type="InterPro" id="IPR036890">
    <property type="entry name" value="HATPase_C_sf"/>
</dbReference>
<sequence length="582" mass="65449">MMEYKPVRQLPPSVARKIAAGEVIDRPSAVVRELMDNAIDAGATRIHVEIANGGIDLIRVTDNGSGMTAEDLALCTRTHTTSKISEETDLLRLSTLGFRGEALSSIDAVSRLEIRTSRENSGSWILDLGNIRAGNHPIGTSVSVEGLFENFPARKQFLKRSSAESSQCRQIFIEKALAWPGLEFKFSVDGETRFLLPPAATYLERTLAALEPKEPDTLFSQIHGVGDRFTFSAVLGSPDVVRADRRFEMIFINGRRIMEYSLLQALEYGCEGHFPNGSHPVACLFIDIDPSLVDFNIHPAKREARFRDPGALHHSVSSVVKDYYRRYAVRELKREEAEPAQDFIFPSDGTREHPLQSRSSEPLSKQEAFFAPKTYAEYALSAGTHPHQAAAERESPIPESEAQDFRYLGQVLGTFLAVEKRNIFYLIDQHAAHERILYQELMETRHESQNLLIPYRIEPAGETDTERLRRIQRDLADAGFDIEEESDGAWQVASVPSRWVGKRTDLIGEILDPAVEPESLVTHLYATAACRAACKDGDVLDSGTAMRIIRQAFELEEPLCPHGRPLWIMMDREELFRKIRRT</sequence>
<dbReference type="GO" id="GO:0016887">
    <property type="term" value="F:ATP hydrolysis activity"/>
    <property type="evidence" value="ECO:0007669"/>
    <property type="project" value="InterPro"/>
</dbReference>
<dbReference type="Proteomes" id="UP001198163">
    <property type="component" value="Unassembled WGS sequence"/>
</dbReference>
<dbReference type="FunFam" id="3.30.565.10:FF:000003">
    <property type="entry name" value="DNA mismatch repair endonuclease MutL"/>
    <property type="match status" value="1"/>
</dbReference>